<feature type="binding site" evidence="2">
    <location>
        <position position="197"/>
    </location>
    <ligand>
        <name>substrate</name>
    </ligand>
</feature>
<name>A0AAV2HTE6_LYMST</name>
<dbReference type="SUPFAM" id="SSF53167">
    <property type="entry name" value="Purine and uridine phosphorylases"/>
    <property type="match status" value="1"/>
</dbReference>
<dbReference type="InterPro" id="IPR000845">
    <property type="entry name" value="Nucleoside_phosphorylase_d"/>
</dbReference>
<dbReference type="InterPro" id="IPR010059">
    <property type="entry name" value="Uridine_phosphorylase_euk"/>
</dbReference>
<keyword evidence="5" id="KW-1185">Reference proteome</keyword>
<feature type="binding site" evidence="2">
    <location>
        <position position="74"/>
    </location>
    <ligand>
        <name>phosphate</name>
        <dbReference type="ChEBI" id="CHEBI:43474"/>
    </ligand>
</feature>
<protein>
    <recommendedName>
        <fullName evidence="3">Nucleoside phosphorylase domain-containing protein</fullName>
    </recommendedName>
</protein>
<dbReference type="PANTHER" id="PTHR43691">
    <property type="entry name" value="URIDINE PHOSPHORYLASE"/>
    <property type="match status" value="1"/>
</dbReference>
<evidence type="ECO:0000256" key="1">
    <source>
        <dbReference type="ARBA" id="ARBA00010456"/>
    </source>
</evidence>
<evidence type="ECO:0000259" key="3">
    <source>
        <dbReference type="Pfam" id="PF01048"/>
    </source>
</evidence>
<dbReference type="EMBL" id="CAXITT010000223">
    <property type="protein sequence ID" value="CAL1536191.1"/>
    <property type="molecule type" value="Genomic_DNA"/>
</dbReference>
<dbReference type="GO" id="GO:0009166">
    <property type="term" value="P:nucleotide catabolic process"/>
    <property type="evidence" value="ECO:0007669"/>
    <property type="project" value="InterPro"/>
</dbReference>
<dbReference type="GO" id="GO:0006218">
    <property type="term" value="P:uridine catabolic process"/>
    <property type="evidence" value="ECO:0007669"/>
    <property type="project" value="TreeGrafter"/>
</dbReference>
<feature type="binding site" evidence="2">
    <location>
        <begin position="118"/>
        <end position="121"/>
    </location>
    <ligand>
        <name>phosphate</name>
        <dbReference type="ChEBI" id="CHEBI:43474"/>
    </ligand>
</feature>
<dbReference type="Proteomes" id="UP001497497">
    <property type="component" value="Unassembled WGS sequence"/>
</dbReference>
<dbReference type="GO" id="GO:0005829">
    <property type="term" value="C:cytosol"/>
    <property type="evidence" value="ECO:0007669"/>
    <property type="project" value="TreeGrafter"/>
</dbReference>
<sequence length="289" mass="32158">MCAGRVQLPNPHLDDEDGDYLMHLEIPREKWHLFNDIKFVCVGGTVGRMEELAKQLNESLRGGTDLEDSFVNQRYGWFKVGPVLCVSHGIGTPSLSVMLHEVFKLLYRAECTDVRLIRIGTCGGVGVRHGTVVVSTGAITPGFEPVYVTSSLGEPLRLPTDADTDLREELVNSKSADDYFDVISGKTFCTEDFYQGQGRIDGSFCDYSKEDQRRFLQKLQELGVVNIEMESAGVLGMAGKVGIRAAVVCVVIVNRLEAELPTATPDEMREFEDYPIKLVKRYIINKLSN</sequence>
<dbReference type="Pfam" id="PF01048">
    <property type="entry name" value="PNP_UDP_1"/>
    <property type="match status" value="1"/>
</dbReference>
<accession>A0AAV2HTE6</accession>
<dbReference type="AlphaFoldDB" id="A0AAV2HTE6"/>
<organism evidence="4 5">
    <name type="scientific">Lymnaea stagnalis</name>
    <name type="common">Great pond snail</name>
    <name type="synonym">Helix stagnalis</name>
    <dbReference type="NCBI Taxonomy" id="6523"/>
    <lineage>
        <taxon>Eukaryota</taxon>
        <taxon>Metazoa</taxon>
        <taxon>Spiralia</taxon>
        <taxon>Lophotrochozoa</taxon>
        <taxon>Mollusca</taxon>
        <taxon>Gastropoda</taxon>
        <taxon>Heterobranchia</taxon>
        <taxon>Euthyneura</taxon>
        <taxon>Panpulmonata</taxon>
        <taxon>Hygrophila</taxon>
        <taxon>Lymnaeoidea</taxon>
        <taxon>Lymnaeidae</taxon>
        <taxon>Lymnaea</taxon>
    </lineage>
</organism>
<dbReference type="Gene3D" id="3.40.50.1580">
    <property type="entry name" value="Nucleoside phosphorylase domain"/>
    <property type="match status" value="1"/>
</dbReference>
<proteinExistence type="inferred from homology"/>
<comment type="similarity">
    <text evidence="1">Belongs to the PNP/UDP phosphorylase family.</text>
</comment>
<feature type="binding site" evidence="2">
    <location>
        <position position="199"/>
    </location>
    <ligand>
        <name>substrate</name>
    </ligand>
</feature>
<gene>
    <name evidence="4" type="ORF">GSLYS_00010104001</name>
</gene>
<dbReference type="PANTHER" id="PTHR43691:SF11">
    <property type="entry name" value="FI09636P-RELATED"/>
    <property type="match status" value="1"/>
</dbReference>
<evidence type="ECO:0000313" key="5">
    <source>
        <dbReference type="Proteomes" id="UP001497497"/>
    </source>
</evidence>
<reference evidence="4 5" key="1">
    <citation type="submission" date="2024-04" db="EMBL/GenBank/DDBJ databases">
        <authorList>
            <consortium name="Genoscope - CEA"/>
            <person name="William W."/>
        </authorList>
    </citation>
    <scope>NUCLEOTIDE SEQUENCE [LARGE SCALE GENOMIC DNA]</scope>
</reference>
<dbReference type="InterPro" id="IPR035994">
    <property type="entry name" value="Nucleoside_phosphorylase_sf"/>
</dbReference>
<evidence type="ECO:0000313" key="4">
    <source>
        <dbReference type="EMBL" id="CAL1536191.1"/>
    </source>
</evidence>
<evidence type="ECO:0000256" key="2">
    <source>
        <dbReference type="PIRSR" id="PIRSR610059-50"/>
    </source>
</evidence>
<feature type="domain" description="Nucleoside phosphorylase" evidence="3">
    <location>
        <begin position="38"/>
        <end position="280"/>
    </location>
</feature>
<dbReference type="GO" id="GO:0004850">
    <property type="term" value="F:uridine phosphorylase activity"/>
    <property type="evidence" value="ECO:0007669"/>
    <property type="project" value="InterPro"/>
</dbReference>
<dbReference type="NCBIfam" id="TIGR01719">
    <property type="entry name" value="euk_UDPppase"/>
    <property type="match status" value="1"/>
</dbReference>
<comment type="caution">
    <text evidence="4">The sequence shown here is derived from an EMBL/GenBank/DDBJ whole genome shotgun (WGS) entry which is preliminary data.</text>
</comment>